<dbReference type="RefSeq" id="WP_011530266.1">
    <property type="nucleotide sequence ID" value="NC_008025.1"/>
</dbReference>
<reference evidence="2" key="1">
    <citation type="submission" date="2006-04" db="EMBL/GenBank/DDBJ databases">
        <title>Complete sequence of chromosome of Deinococcus geothermalis DSM 11300.</title>
        <authorList>
            <consortium name="US DOE Joint Genome Institute"/>
            <person name="Copeland A."/>
            <person name="Lucas S."/>
            <person name="Lapidus A."/>
            <person name="Barry K."/>
            <person name="Detter J.C."/>
            <person name="Glavina del Rio T."/>
            <person name="Hammon N."/>
            <person name="Israni S."/>
            <person name="Dalin E."/>
            <person name="Tice H."/>
            <person name="Pitluck S."/>
            <person name="Brettin T."/>
            <person name="Bruce D."/>
            <person name="Han C."/>
            <person name="Tapia R."/>
            <person name="Saunders E."/>
            <person name="Gilna P."/>
            <person name="Schmutz J."/>
            <person name="Larimer F."/>
            <person name="Land M."/>
            <person name="Hauser L."/>
            <person name="Kyrpides N."/>
            <person name="Kim E."/>
            <person name="Daly M.J."/>
            <person name="Fredrickson J.K."/>
            <person name="Makarova K.S."/>
            <person name="Gaidamakova E.K."/>
            <person name="Zhai M."/>
            <person name="Richardson P."/>
        </authorList>
    </citation>
    <scope>NUCLEOTIDE SEQUENCE</scope>
    <source>
        <strain evidence="2">DSM 11300</strain>
    </source>
</reference>
<evidence type="ECO:0008006" key="4">
    <source>
        <dbReference type="Google" id="ProtNLM"/>
    </source>
</evidence>
<evidence type="ECO:0000313" key="2">
    <source>
        <dbReference type="EMBL" id="ABF45429.1"/>
    </source>
</evidence>
<evidence type="ECO:0000313" key="3">
    <source>
        <dbReference type="Proteomes" id="UP000002431"/>
    </source>
</evidence>
<feature type="region of interest" description="Disordered" evidence="1">
    <location>
        <begin position="93"/>
        <end position="117"/>
    </location>
</feature>
<dbReference type="STRING" id="319795.Dgeo_1132"/>
<gene>
    <name evidence="2" type="ordered locus">Dgeo_1132</name>
</gene>
<keyword evidence="3" id="KW-1185">Reference proteome</keyword>
<protein>
    <recommendedName>
        <fullName evidence="4">DUF2946 domain-containing protein</fullName>
    </recommendedName>
</protein>
<proteinExistence type="predicted"/>
<feature type="compositionally biased region" description="Low complexity" evidence="1">
    <location>
        <begin position="104"/>
        <end position="117"/>
    </location>
</feature>
<dbReference type="EMBL" id="CP000359">
    <property type="protein sequence ID" value="ABF45429.1"/>
    <property type="molecule type" value="Genomic_DNA"/>
</dbReference>
<organism evidence="2 3">
    <name type="scientific">Deinococcus geothermalis (strain DSM 11300 / CIP 105573 / AG-3a)</name>
    <dbReference type="NCBI Taxonomy" id="319795"/>
    <lineage>
        <taxon>Bacteria</taxon>
        <taxon>Thermotogati</taxon>
        <taxon>Deinococcota</taxon>
        <taxon>Deinococci</taxon>
        <taxon>Deinococcales</taxon>
        <taxon>Deinococcaceae</taxon>
        <taxon>Deinococcus</taxon>
    </lineage>
</organism>
<dbReference type="AlphaFoldDB" id="Q1IZA5"/>
<sequence>MFLVSWTRRVRLLAALLALIAGLVYPVRNLPDVWLLGGPPHSADHCGGPPEHGSFPSAAHDTHCLFCLTGAFADGPPAPLRVAPGADPRAVIRPAAPQVPHPPVAHADARAPPHTAA</sequence>
<dbReference type="KEGG" id="dge:Dgeo_1132"/>
<evidence type="ECO:0000256" key="1">
    <source>
        <dbReference type="SAM" id="MobiDB-lite"/>
    </source>
</evidence>
<name>Q1IZA5_DEIGD</name>
<accession>Q1IZA5</accession>
<dbReference type="Proteomes" id="UP000002431">
    <property type="component" value="Chromosome"/>
</dbReference>
<dbReference type="HOGENOM" id="CLU_2080931_0_0_0"/>